<evidence type="ECO:0000259" key="7">
    <source>
        <dbReference type="PROSITE" id="PS51900"/>
    </source>
</evidence>
<accession>A0ABV0G1P5</accession>
<dbReference type="PANTHER" id="PTHR30629:SF2">
    <property type="entry name" value="PROPHAGE INTEGRASE INTS-RELATED"/>
    <property type="match status" value="1"/>
</dbReference>
<feature type="domain" description="Tyr recombinase" evidence="6">
    <location>
        <begin position="223"/>
        <end position="409"/>
    </location>
</feature>
<dbReference type="InterPro" id="IPR044068">
    <property type="entry name" value="CB"/>
</dbReference>
<name>A0ABV0G1P5_9BURK</name>
<keyword evidence="9" id="KW-1185">Reference proteome</keyword>
<comment type="caution">
    <text evidence="8">The sequence shown here is derived from an EMBL/GenBank/DDBJ whole genome shotgun (WGS) entry which is preliminary data.</text>
</comment>
<gene>
    <name evidence="8" type="ORF">ABDJ85_09245</name>
</gene>
<dbReference type="CDD" id="cd00801">
    <property type="entry name" value="INT_P4_C"/>
    <property type="match status" value="1"/>
</dbReference>
<dbReference type="InterPro" id="IPR011010">
    <property type="entry name" value="DNA_brk_join_enz"/>
</dbReference>
<protein>
    <submittedName>
        <fullName evidence="8">Integrase arm-type DNA-binding domain-containing protein</fullName>
    </submittedName>
</protein>
<organism evidence="8 9">
    <name type="scientific">Roseateles paludis</name>
    <dbReference type="NCBI Taxonomy" id="3145238"/>
    <lineage>
        <taxon>Bacteria</taxon>
        <taxon>Pseudomonadati</taxon>
        <taxon>Pseudomonadota</taxon>
        <taxon>Betaproteobacteria</taxon>
        <taxon>Burkholderiales</taxon>
        <taxon>Sphaerotilaceae</taxon>
        <taxon>Roseateles</taxon>
    </lineage>
</organism>
<dbReference type="InterPro" id="IPR053876">
    <property type="entry name" value="Phage_int_M"/>
</dbReference>
<dbReference type="InterPro" id="IPR013762">
    <property type="entry name" value="Integrase-like_cat_sf"/>
</dbReference>
<comment type="similarity">
    <text evidence="1">Belongs to the 'phage' integrase family.</text>
</comment>
<dbReference type="InterPro" id="IPR002104">
    <property type="entry name" value="Integrase_catalytic"/>
</dbReference>
<dbReference type="RefSeq" id="WP_347704469.1">
    <property type="nucleotide sequence ID" value="NZ_JBDPZD010000002.1"/>
</dbReference>
<keyword evidence="3 5" id="KW-0238">DNA-binding</keyword>
<evidence type="ECO:0000256" key="2">
    <source>
        <dbReference type="ARBA" id="ARBA00022908"/>
    </source>
</evidence>
<evidence type="ECO:0000256" key="1">
    <source>
        <dbReference type="ARBA" id="ARBA00008857"/>
    </source>
</evidence>
<dbReference type="InterPro" id="IPR025166">
    <property type="entry name" value="Integrase_DNA_bind_dom"/>
</dbReference>
<dbReference type="GO" id="GO:0003677">
    <property type="term" value="F:DNA binding"/>
    <property type="evidence" value="ECO:0007669"/>
    <property type="project" value="UniProtKB-KW"/>
</dbReference>
<dbReference type="SUPFAM" id="SSF56349">
    <property type="entry name" value="DNA breaking-rejoining enzymes"/>
    <property type="match status" value="1"/>
</dbReference>
<dbReference type="EMBL" id="JBDPZD010000002">
    <property type="protein sequence ID" value="MEO3691652.1"/>
    <property type="molecule type" value="Genomic_DNA"/>
</dbReference>
<evidence type="ECO:0000256" key="5">
    <source>
        <dbReference type="PROSITE-ProRule" id="PRU01248"/>
    </source>
</evidence>
<dbReference type="Proteomes" id="UP001495147">
    <property type="component" value="Unassembled WGS sequence"/>
</dbReference>
<evidence type="ECO:0000313" key="9">
    <source>
        <dbReference type="Proteomes" id="UP001495147"/>
    </source>
</evidence>
<keyword evidence="4" id="KW-0233">DNA recombination</keyword>
<evidence type="ECO:0000313" key="8">
    <source>
        <dbReference type="EMBL" id="MEO3691652.1"/>
    </source>
</evidence>
<dbReference type="PANTHER" id="PTHR30629">
    <property type="entry name" value="PROPHAGE INTEGRASE"/>
    <property type="match status" value="1"/>
</dbReference>
<dbReference type="Gene3D" id="1.10.150.130">
    <property type="match status" value="1"/>
</dbReference>
<dbReference type="InterPro" id="IPR010998">
    <property type="entry name" value="Integrase_recombinase_N"/>
</dbReference>
<evidence type="ECO:0000256" key="4">
    <source>
        <dbReference type="ARBA" id="ARBA00023172"/>
    </source>
</evidence>
<proteinExistence type="inferred from homology"/>
<dbReference type="PROSITE" id="PS51898">
    <property type="entry name" value="TYR_RECOMBINASE"/>
    <property type="match status" value="1"/>
</dbReference>
<dbReference type="Pfam" id="PF13356">
    <property type="entry name" value="Arm-DNA-bind_3"/>
    <property type="match status" value="1"/>
</dbReference>
<evidence type="ECO:0000259" key="6">
    <source>
        <dbReference type="PROSITE" id="PS51898"/>
    </source>
</evidence>
<evidence type="ECO:0000256" key="3">
    <source>
        <dbReference type="ARBA" id="ARBA00023125"/>
    </source>
</evidence>
<dbReference type="InterPro" id="IPR038488">
    <property type="entry name" value="Integrase_DNA-bd_sf"/>
</dbReference>
<reference evidence="8 9" key="1">
    <citation type="submission" date="2024-05" db="EMBL/GenBank/DDBJ databases">
        <title>Roseateles sp. DJS-2-20 16S ribosomal RNA gene Genome sequencing and assembly.</title>
        <authorList>
            <person name="Woo H."/>
        </authorList>
    </citation>
    <scope>NUCLEOTIDE SEQUENCE [LARGE SCALE GENOMIC DNA]</scope>
    <source>
        <strain evidence="8 9">DJS-2-20</strain>
    </source>
</reference>
<dbReference type="Pfam" id="PF00589">
    <property type="entry name" value="Phage_integrase"/>
    <property type="match status" value="1"/>
</dbReference>
<dbReference type="Gene3D" id="3.30.160.390">
    <property type="entry name" value="Integrase, DNA-binding domain"/>
    <property type="match status" value="1"/>
</dbReference>
<dbReference type="InterPro" id="IPR050808">
    <property type="entry name" value="Phage_Integrase"/>
</dbReference>
<dbReference type="PROSITE" id="PS51900">
    <property type="entry name" value="CB"/>
    <property type="match status" value="1"/>
</dbReference>
<sequence>MAATEILSDKAIKAALKAAAVAGKARKISDGGGLVLDARPTGAGWWRLRYWMDGREGMLSLGTYPEVPLTKAREKARDARALVAAGTDPSDARKADKAAQVAKAEAARLAAAGLPGPGTFEQVAREWHAYMAQSWSAGHAVKVLALLVNDLFPYIGAQPLASLTAPELLKHARRIEARGAVETAYRALKAAGAVFRYGVQHGHCESDPTRDLKGAILLPVPEHRAAVTDPAKLGELLRAIDGYHGTPVVRAALALAPLVFLRPGELRKAEWVEFDLDGALWTIPAARMKGRLKAKLTGPDHVVPLAPQAVAILRELQPLTGAGRYVFPNPLTPDRPLSDNGVLSALRRMGFGSDEVTGHGFRATARTIAAERLGIAPEVIEAQLAHRVPDALGRAYNRTLYLEQRRDLMTKWADYLDRLRKGAEVVKMPGRAA</sequence>
<dbReference type="Pfam" id="PF22022">
    <property type="entry name" value="Phage_int_M"/>
    <property type="match status" value="1"/>
</dbReference>
<dbReference type="Gene3D" id="1.10.443.10">
    <property type="entry name" value="Intergrase catalytic core"/>
    <property type="match status" value="1"/>
</dbReference>
<keyword evidence="2" id="KW-0229">DNA integration</keyword>
<feature type="domain" description="Core-binding (CB)" evidence="7">
    <location>
        <begin position="118"/>
        <end position="199"/>
    </location>
</feature>